<dbReference type="RefSeq" id="WP_066319984.1">
    <property type="nucleotide sequence ID" value="NZ_LQRT01000060.1"/>
</dbReference>
<dbReference type="AlphaFoldDB" id="A0A162WHG2"/>
<dbReference type="GO" id="GO:0016491">
    <property type="term" value="F:oxidoreductase activity"/>
    <property type="evidence" value="ECO:0007669"/>
    <property type="project" value="InterPro"/>
</dbReference>
<proteinExistence type="predicted"/>
<dbReference type="OrthoDB" id="9801593at2"/>
<evidence type="ECO:0000259" key="1">
    <source>
        <dbReference type="Pfam" id="PF00881"/>
    </source>
</evidence>
<name>A0A162WHG2_9FLAO</name>
<keyword evidence="3" id="KW-1185">Reference proteome</keyword>
<dbReference type="PANTHER" id="PTHR43745">
    <property type="entry name" value="NITROREDUCTASE MJ1384-RELATED"/>
    <property type="match status" value="1"/>
</dbReference>
<evidence type="ECO:0000313" key="2">
    <source>
        <dbReference type="EMBL" id="KZS38103.1"/>
    </source>
</evidence>
<sequence>MNSKTISYYLKKEETSAGMIYKEEQQNIVEVFHENTKQSHTMRPMLDRSIFNHLYNPAQIFSDSRNNKNYFLKPEITLPEARPVDMSFENVSLKRESCRAFNSAPLSDQELSDLLSSLRVTRYHIPDLNKKAQLTFRTYASAGGLYPVEIYVLRPDHTHTEWKAYHYAPKTHNLTMINSCIKQAKVIQSLQDHKEYSKDCGAIIFLTGVLKRSLDKYGALGYRFSLIEAGGILQQLGLASAGMGLGTLAWGGSYDNEICEFLKIDGVDETFLTSFIVGHK</sequence>
<reference evidence="2 3" key="1">
    <citation type="submission" date="2016-01" db="EMBL/GenBank/DDBJ databases">
        <title>The draft genome sequence of Aquimarina sp. RZW4-3-2.</title>
        <authorList>
            <person name="Wang Y."/>
        </authorList>
    </citation>
    <scope>NUCLEOTIDE SEQUENCE [LARGE SCALE GENOMIC DNA]</scope>
    <source>
        <strain evidence="2 3">RZW4-3-2</strain>
    </source>
</reference>
<comment type="caution">
    <text evidence="2">The sequence shown here is derived from an EMBL/GenBank/DDBJ whole genome shotgun (WGS) entry which is preliminary data.</text>
</comment>
<dbReference type="InterPro" id="IPR052544">
    <property type="entry name" value="Bacteriocin_Proc_Enz"/>
</dbReference>
<dbReference type="NCBIfam" id="TIGR03605">
    <property type="entry name" value="antibiot_sagB"/>
    <property type="match status" value="1"/>
</dbReference>
<dbReference type="InterPro" id="IPR029479">
    <property type="entry name" value="Nitroreductase"/>
</dbReference>
<dbReference type="EMBL" id="LQRT01000060">
    <property type="protein sequence ID" value="KZS38103.1"/>
    <property type="molecule type" value="Genomic_DNA"/>
</dbReference>
<feature type="domain" description="Nitroreductase" evidence="1">
    <location>
        <begin position="94"/>
        <end position="279"/>
    </location>
</feature>
<dbReference type="PANTHER" id="PTHR43745:SF2">
    <property type="entry name" value="NITROREDUCTASE MJ1384-RELATED"/>
    <property type="match status" value="1"/>
</dbReference>
<dbReference type="CDD" id="cd02142">
    <property type="entry name" value="McbC_SagB-like_oxidoreductase"/>
    <property type="match status" value="1"/>
</dbReference>
<dbReference type="STRING" id="1642818.AWE51_18835"/>
<dbReference type="Pfam" id="PF00881">
    <property type="entry name" value="Nitroreductase"/>
    <property type="match status" value="1"/>
</dbReference>
<dbReference type="SUPFAM" id="SSF55469">
    <property type="entry name" value="FMN-dependent nitroreductase-like"/>
    <property type="match status" value="1"/>
</dbReference>
<organism evidence="2 3">
    <name type="scientific">Aquimarina aggregata</name>
    <dbReference type="NCBI Taxonomy" id="1642818"/>
    <lineage>
        <taxon>Bacteria</taxon>
        <taxon>Pseudomonadati</taxon>
        <taxon>Bacteroidota</taxon>
        <taxon>Flavobacteriia</taxon>
        <taxon>Flavobacteriales</taxon>
        <taxon>Flavobacteriaceae</taxon>
        <taxon>Aquimarina</taxon>
    </lineage>
</organism>
<dbReference type="InterPro" id="IPR000415">
    <property type="entry name" value="Nitroreductase-like"/>
</dbReference>
<dbReference type="Proteomes" id="UP000076715">
    <property type="component" value="Unassembled WGS sequence"/>
</dbReference>
<accession>A0A162WHG2</accession>
<protein>
    <recommendedName>
        <fullName evidence="1">Nitroreductase domain-containing protein</fullName>
    </recommendedName>
</protein>
<gene>
    <name evidence="2" type="ORF">AWE51_18835</name>
</gene>
<dbReference type="Gene3D" id="3.40.109.10">
    <property type="entry name" value="NADH Oxidase"/>
    <property type="match status" value="1"/>
</dbReference>
<dbReference type="InterPro" id="IPR020051">
    <property type="entry name" value="SagB-type_dehydrogenase"/>
</dbReference>
<evidence type="ECO:0000313" key="3">
    <source>
        <dbReference type="Proteomes" id="UP000076715"/>
    </source>
</evidence>